<dbReference type="EMBL" id="ML178867">
    <property type="protein sequence ID" value="TFK96068.1"/>
    <property type="molecule type" value="Genomic_DNA"/>
</dbReference>
<proteinExistence type="predicted"/>
<gene>
    <name evidence="2" type="ORF">BDV98DRAFT_576737</name>
</gene>
<evidence type="ECO:0000256" key="1">
    <source>
        <dbReference type="SAM" id="MobiDB-lite"/>
    </source>
</evidence>
<keyword evidence="3" id="KW-1185">Reference proteome</keyword>
<dbReference type="Proteomes" id="UP000305067">
    <property type="component" value="Unassembled WGS sequence"/>
</dbReference>
<feature type="compositionally biased region" description="Basic residues" evidence="1">
    <location>
        <begin position="1"/>
        <end position="14"/>
    </location>
</feature>
<evidence type="ECO:0000313" key="3">
    <source>
        <dbReference type="Proteomes" id="UP000305067"/>
    </source>
</evidence>
<accession>A0A5C3Q799</accession>
<protein>
    <submittedName>
        <fullName evidence="2">Uncharacterized protein</fullName>
    </submittedName>
</protein>
<dbReference type="AlphaFoldDB" id="A0A5C3Q799"/>
<feature type="region of interest" description="Disordered" evidence="1">
    <location>
        <begin position="1"/>
        <end position="24"/>
    </location>
</feature>
<organism evidence="2 3">
    <name type="scientific">Pterulicium gracile</name>
    <dbReference type="NCBI Taxonomy" id="1884261"/>
    <lineage>
        <taxon>Eukaryota</taxon>
        <taxon>Fungi</taxon>
        <taxon>Dikarya</taxon>
        <taxon>Basidiomycota</taxon>
        <taxon>Agaricomycotina</taxon>
        <taxon>Agaricomycetes</taxon>
        <taxon>Agaricomycetidae</taxon>
        <taxon>Agaricales</taxon>
        <taxon>Pleurotineae</taxon>
        <taxon>Pterulaceae</taxon>
        <taxon>Pterulicium</taxon>
    </lineage>
</organism>
<sequence length="52" mass="6129">MVRSHSPRTTHSHPRPSSPRIAEVQLCDSFGVEARLRRRSEPSWSRIRTRNF</sequence>
<evidence type="ECO:0000313" key="2">
    <source>
        <dbReference type="EMBL" id="TFK96068.1"/>
    </source>
</evidence>
<name>A0A5C3Q799_9AGAR</name>
<reference evidence="2 3" key="1">
    <citation type="journal article" date="2019" name="Nat. Ecol. Evol.">
        <title>Megaphylogeny resolves global patterns of mushroom evolution.</title>
        <authorList>
            <person name="Varga T."/>
            <person name="Krizsan K."/>
            <person name="Foldi C."/>
            <person name="Dima B."/>
            <person name="Sanchez-Garcia M."/>
            <person name="Sanchez-Ramirez S."/>
            <person name="Szollosi G.J."/>
            <person name="Szarkandi J.G."/>
            <person name="Papp V."/>
            <person name="Albert L."/>
            <person name="Andreopoulos W."/>
            <person name="Angelini C."/>
            <person name="Antonin V."/>
            <person name="Barry K.W."/>
            <person name="Bougher N.L."/>
            <person name="Buchanan P."/>
            <person name="Buyck B."/>
            <person name="Bense V."/>
            <person name="Catcheside P."/>
            <person name="Chovatia M."/>
            <person name="Cooper J."/>
            <person name="Damon W."/>
            <person name="Desjardin D."/>
            <person name="Finy P."/>
            <person name="Geml J."/>
            <person name="Haridas S."/>
            <person name="Hughes K."/>
            <person name="Justo A."/>
            <person name="Karasinski D."/>
            <person name="Kautmanova I."/>
            <person name="Kiss B."/>
            <person name="Kocsube S."/>
            <person name="Kotiranta H."/>
            <person name="LaButti K.M."/>
            <person name="Lechner B.E."/>
            <person name="Liimatainen K."/>
            <person name="Lipzen A."/>
            <person name="Lukacs Z."/>
            <person name="Mihaltcheva S."/>
            <person name="Morgado L.N."/>
            <person name="Niskanen T."/>
            <person name="Noordeloos M.E."/>
            <person name="Ohm R.A."/>
            <person name="Ortiz-Santana B."/>
            <person name="Ovrebo C."/>
            <person name="Racz N."/>
            <person name="Riley R."/>
            <person name="Savchenko A."/>
            <person name="Shiryaev A."/>
            <person name="Soop K."/>
            <person name="Spirin V."/>
            <person name="Szebenyi C."/>
            <person name="Tomsovsky M."/>
            <person name="Tulloss R.E."/>
            <person name="Uehling J."/>
            <person name="Grigoriev I.V."/>
            <person name="Vagvolgyi C."/>
            <person name="Papp T."/>
            <person name="Martin F.M."/>
            <person name="Miettinen O."/>
            <person name="Hibbett D.S."/>
            <person name="Nagy L.G."/>
        </authorList>
    </citation>
    <scope>NUCLEOTIDE SEQUENCE [LARGE SCALE GENOMIC DNA]</scope>
    <source>
        <strain evidence="2 3">CBS 309.79</strain>
    </source>
</reference>